<evidence type="ECO:0000256" key="2">
    <source>
        <dbReference type="SAM" id="MobiDB-lite"/>
    </source>
</evidence>
<evidence type="ECO:0000313" key="4">
    <source>
        <dbReference type="Proteomes" id="UP000054248"/>
    </source>
</evidence>
<accession>A0A0C3QHQ4</accession>
<dbReference type="CDD" id="cd01846">
    <property type="entry name" value="fatty_acyltransferase_like"/>
    <property type="match status" value="1"/>
</dbReference>
<feature type="region of interest" description="Disordered" evidence="2">
    <location>
        <begin position="60"/>
        <end position="93"/>
    </location>
</feature>
<feature type="compositionally biased region" description="Low complexity" evidence="2">
    <location>
        <begin position="60"/>
        <end position="92"/>
    </location>
</feature>
<dbReference type="SUPFAM" id="SSF52266">
    <property type="entry name" value="SGNH hydrolase"/>
    <property type="match status" value="1"/>
</dbReference>
<reference evidence="3 4" key="1">
    <citation type="submission" date="2014-04" db="EMBL/GenBank/DDBJ databases">
        <authorList>
            <consortium name="DOE Joint Genome Institute"/>
            <person name="Kuo A."/>
            <person name="Girlanda M."/>
            <person name="Perotto S."/>
            <person name="Kohler A."/>
            <person name="Nagy L.G."/>
            <person name="Floudas D."/>
            <person name="Copeland A."/>
            <person name="Barry K.W."/>
            <person name="Cichocki N."/>
            <person name="Veneault-Fourrey C."/>
            <person name="LaButti K."/>
            <person name="Lindquist E.A."/>
            <person name="Lipzen A."/>
            <person name="Lundell T."/>
            <person name="Morin E."/>
            <person name="Murat C."/>
            <person name="Sun H."/>
            <person name="Tunlid A."/>
            <person name="Henrissat B."/>
            <person name="Grigoriev I.V."/>
            <person name="Hibbett D.S."/>
            <person name="Martin F."/>
            <person name="Nordberg H.P."/>
            <person name="Cantor M.N."/>
            <person name="Hua S.X."/>
        </authorList>
    </citation>
    <scope>NUCLEOTIDE SEQUENCE [LARGE SCALE GENOMIC DNA]</scope>
    <source>
        <strain evidence="3 4">MUT 4182</strain>
    </source>
</reference>
<dbReference type="OrthoDB" id="1600564at2759"/>
<gene>
    <name evidence="3" type="ORF">M407DRAFT_67928</name>
</gene>
<protein>
    <submittedName>
        <fullName evidence="3">Carbohydrate esterase family 16 protein</fullName>
    </submittedName>
</protein>
<evidence type="ECO:0000256" key="1">
    <source>
        <dbReference type="ARBA" id="ARBA00022801"/>
    </source>
</evidence>
<dbReference type="Gene3D" id="3.40.50.1110">
    <property type="entry name" value="SGNH hydrolase"/>
    <property type="match status" value="1"/>
</dbReference>
<name>A0A0C3QHQ4_9AGAM</name>
<dbReference type="AlphaFoldDB" id="A0A0C3QHQ4"/>
<dbReference type="InterPro" id="IPR051058">
    <property type="entry name" value="GDSL_Est/Lipase"/>
</dbReference>
<dbReference type="Pfam" id="PF00657">
    <property type="entry name" value="Lipase_GDSL"/>
    <property type="match status" value="1"/>
</dbReference>
<proteinExistence type="predicted"/>
<sequence length="365" mass="39817">MSSRWGTKKPLYALRNSVYSNQWLVCFEFQGLLPSFLVQFFSHPNTNRYSQCLPQTVTTTTTTTTTRTTSTTSQTSSTTSVSTSSSPTTSATPGSQRFWFSFGDSYTATGFDIGGTKPNSANVFGNPAYPGNTACGTVTNWIDEMVVRYNESPIYAYNFAISGATIDNSIVPAFSTSIKSVTEQVGQFISNLGSKPSYAPWTSSTAIFSFFIGINDIGMTFCNSYTQGDRTDTLLTAYFNQVQKLYDAGGRNFLFVNVPPVDRSPLMISQSSASTEKNIIISYNTKLASKIQAFKSAHSDVTTYLYDSWSKLTQILNSPQTYGLQDATSQGSGSNVAWCNVYHVSPAVHHLFAQDIQALLAGSGF</sequence>
<keyword evidence="1" id="KW-0378">Hydrolase</keyword>
<dbReference type="HOGENOM" id="CLU_015101_4_2_1"/>
<dbReference type="EMBL" id="KN822963">
    <property type="protein sequence ID" value="KIO31415.1"/>
    <property type="molecule type" value="Genomic_DNA"/>
</dbReference>
<evidence type="ECO:0000313" key="3">
    <source>
        <dbReference type="EMBL" id="KIO31415.1"/>
    </source>
</evidence>
<dbReference type="PANTHER" id="PTHR45648:SF22">
    <property type="entry name" value="GDSL LIPASE_ACYLHYDROLASE FAMILY PROTEIN (AFU_ORTHOLOGUE AFUA_4G14700)"/>
    <property type="match status" value="1"/>
</dbReference>
<reference evidence="4" key="2">
    <citation type="submission" date="2015-01" db="EMBL/GenBank/DDBJ databases">
        <title>Evolutionary Origins and Diversification of the Mycorrhizal Mutualists.</title>
        <authorList>
            <consortium name="DOE Joint Genome Institute"/>
            <consortium name="Mycorrhizal Genomics Consortium"/>
            <person name="Kohler A."/>
            <person name="Kuo A."/>
            <person name="Nagy L.G."/>
            <person name="Floudas D."/>
            <person name="Copeland A."/>
            <person name="Barry K.W."/>
            <person name="Cichocki N."/>
            <person name="Veneault-Fourrey C."/>
            <person name="LaButti K."/>
            <person name="Lindquist E.A."/>
            <person name="Lipzen A."/>
            <person name="Lundell T."/>
            <person name="Morin E."/>
            <person name="Murat C."/>
            <person name="Riley R."/>
            <person name="Ohm R."/>
            <person name="Sun H."/>
            <person name="Tunlid A."/>
            <person name="Henrissat B."/>
            <person name="Grigoriev I.V."/>
            <person name="Hibbett D.S."/>
            <person name="Martin F."/>
        </authorList>
    </citation>
    <scope>NUCLEOTIDE SEQUENCE [LARGE SCALE GENOMIC DNA]</scope>
    <source>
        <strain evidence="4">MUT 4182</strain>
    </source>
</reference>
<dbReference type="GO" id="GO:0016788">
    <property type="term" value="F:hydrolase activity, acting on ester bonds"/>
    <property type="evidence" value="ECO:0007669"/>
    <property type="project" value="InterPro"/>
</dbReference>
<dbReference type="PANTHER" id="PTHR45648">
    <property type="entry name" value="GDSL LIPASE/ACYLHYDROLASE FAMILY PROTEIN (AFU_ORTHOLOGUE AFUA_4G14700)"/>
    <property type="match status" value="1"/>
</dbReference>
<dbReference type="InterPro" id="IPR001087">
    <property type="entry name" value="GDSL"/>
</dbReference>
<dbReference type="Proteomes" id="UP000054248">
    <property type="component" value="Unassembled WGS sequence"/>
</dbReference>
<dbReference type="InterPro" id="IPR036514">
    <property type="entry name" value="SGNH_hydro_sf"/>
</dbReference>
<keyword evidence="4" id="KW-1185">Reference proteome</keyword>
<organism evidence="3 4">
    <name type="scientific">Tulasnella calospora MUT 4182</name>
    <dbReference type="NCBI Taxonomy" id="1051891"/>
    <lineage>
        <taxon>Eukaryota</taxon>
        <taxon>Fungi</taxon>
        <taxon>Dikarya</taxon>
        <taxon>Basidiomycota</taxon>
        <taxon>Agaricomycotina</taxon>
        <taxon>Agaricomycetes</taxon>
        <taxon>Cantharellales</taxon>
        <taxon>Tulasnellaceae</taxon>
        <taxon>Tulasnella</taxon>
    </lineage>
</organism>
<dbReference type="STRING" id="1051891.A0A0C3QHQ4"/>